<keyword evidence="1" id="KW-0812">Transmembrane</keyword>
<feature type="transmembrane region" description="Helical" evidence="1">
    <location>
        <begin position="477"/>
        <end position="498"/>
    </location>
</feature>
<evidence type="ECO:0000313" key="2">
    <source>
        <dbReference type="EMBL" id="KKM70832.1"/>
    </source>
</evidence>
<protein>
    <submittedName>
        <fullName evidence="2">Uncharacterized protein</fullName>
    </submittedName>
</protein>
<reference evidence="2" key="1">
    <citation type="journal article" date="2015" name="Nature">
        <title>Complex archaea that bridge the gap between prokaryotes and eukaryotes.</title>
        <authorList>
            <person name="Spang A."/>
            <person name="Saw J.H."/>
            <person name="Jorgensen S.L."/>
            <person name="Zaremba-Niedzwiedzka K."/>
            <person name="Martijn J."/>
            <person name="Lind A.E."/>
            <person name="van Eijk R."/>
            <person name="Schleper C."/>
            <person name="Guy L."/>
            <person name="Ettema T.J."/>
        </authorList>
    </citation>
    <scope>NUCLEOTIDE SEQUENCE</scope>
</reference>
<sequence length="512" mass="59533">MNIMGYMSFKNDKISLEKISTFSEDSNLQEAVERLTKLFSQDSLSHTADVKKDRKLIWHLNPISSVAKLDYIFYVLSWFGFQLIHGDSKYYKLQYSFDKNSILYLFIQINQDHCIITSHIEIGSHHHKLRNVISTSLLSELQALLKREFPHVPVYITYLSELEKVLNKKGNTQPSSIGTSKLSHNVLNHFNKALRFAISAATTVSVSRKKLINREAVISLIYEYVLKDLNLSLMYASFDDDLDRFVHNHIVKALHKTKQAYHKQTEPHKRPKVITNGFLGENEVDKKIKTKVIEGLTPKDSFFGDITQMFTSPLEEGSHQKKVMDKNLRNISSNANEKKIDKTYIESIRTYLYNFCRSTLHNILKEQYLSASLAKYRLLKEFKQFLKTVSSNSKKVYEELMATFMQEKFPLEYPEVAESMHDIPVEPTEFSFLTQLFDYKPFQFFFFCVSSIIFTTVLFVLEAFPGGSQQNLFNNPFFLFITAFLIILSLRLTCWVIASMVEYLRKLEAQSK</sequence>
<comment type="caution">
    <text evidence="2">The sequence shown here is derived from an EMBL/GenBank/DDBJ whole genome shotgun (WGS) entry which is preliminary data.</text>
</comment>
<feature type="transmembrane region" description="Helical" evidence="1">
    <location>
        <begin position="444"/>
        <end position="465"/>
    </location>
</feature>
<evidence type="ECO:0000256" key="1">
    <source>
        <dbReference type="SAM" id="Phobius"/>
    </source>
</evidence>
<dbReference type="AlphaFoldDB" id="A0A0F9MNU8"/>
<proteinExistence type="predicted"/>
<dbReference type="EMBL" id="LAZR01009742">
    <property type="protein sequence ID" value="KKM70832.1"/>
    <property type="molecule type" value="Genomic_DNA"/>
</dbReference>
<organism evidence="2">
    <name type="scientific">marine sediment metagenome</name>
    <dbReference type="NCBI Taxonomy" id="412755"/>
    <lineage>
        <taxon>unclassified sequences</taxon>
        <taxon>metagenomes</taxon>
        <taxon>ecological metagenomes</taxon>
    </lineage>
</organism>
<keyword evidence="1" id="KW-0472">Membrane</keyword>
<keyword evidence="1" id="KW-1133">Transmembrane helix</keyword>
<accession>A0A0F9MNU8</accession>
<name>A0A0F9MNU8_9ZZZZ</name>
<gene>
    <name evidence="2" type="ORF">LCGC14_1436760</name>
</gene>